<name>A0A0F7FH58_9CREN</name>
<dbReference type="Proteomes" id="UP000067434">
    <property type="component" value="Chromosome"/>
</dbReference>
<dbReference type="KEGG" id="thf:MA03_03060"/>
<evidence type="ECO:0000313" key="3">
    <source>
        <dbReference type="EMBL" id="AKG38460.1"/>
    </source>
</evidence>
<proteinExistence type="predicted"/>
<protein>
    <recommendedName>
        <fullName evidence="2">CAAX prenyl protease 2/Lysostaphin resistance protein A-like domain-containing protein</fullName>
    </recommendedName>
</protein>
<organism evidence="3 4">
    <name type="scientific">Infirmifilum uzonense</name>
    <dbReference type="NCBI Taxonomy" id="1550241"/>
    <lineage>
        <taxon>Archaea</taxon>
        <taxon>Thermoproteota</taxon>
        <taxon>Thermoprotei</taxon>
        <taxon>Thermofilales</taxon>
        <taxon>Thermofilaceae</taxon>
        <taxon>Infirmifilum</taxon>
    </lineage>
</organism>
<feature type="transmembrane region" description="Helical" evidence="1">
    <location>
        <begin position="7"/>
        <end position="26"/>
    </location>
</feature>
<feature type="transmembrane region" description="Helical" evidence="1">
    <location>
        <begin position="128"/>
        <end position="147"/>
    </location>
</feature>
<sequence>MDARREKLIDFVLLVPPWLLFLLPFQLLRARLIEAMVFVSLSLAVLVTLTGRASLHLKGKLWPLSSALGALVLYAIFLAGGVFAKATGMWDQVMAVYSVAGPSVVQLIGVPVIGLAEEAYWRGFVQRYFTEGLLGLPWWVSVAPYSLVHVVSGMPLLVLAAIPVGLVMGLICERNGVLASGISHAVWLYLVLYVFPVSSILSP</sequence>
<dbReference type="GO" id="GO:0004175">
    <property type="term" value="F:endopeptidase activity"/>
    <property type="evidence" value="ECO:0007669"/>
    <property type="project" value="UniProtKB-ARBA"/>
</dbReference>
<dbReference type="RefSeq" id="WP_052883869.1">
    <property type="nucleotide sequence ID" value="NZ_CP009961.1"/>
</dbReference>
<dbReference type="HOGENOM" id="CLU_108881_1_0_2"/>
<keyword evidence="4" id="KW-1185">Reference proteome</keyword>
<keyword evidence="1" id="KW-1133">Transmembrane helix</keyword>
<dbReference type="EMBL" id="CP009961">
    <property type="protein sequence ID" value="AKG38460.1"/>
    <property type="molecule type" value="Genomic_DNA"/>
</dbReference>
<reference evidence="3 4" key="1">
    <citation type="journal article" date="2015" name="Stand. Genomic Sci.">
        <title>Complete genome sequence of and proposal of Thermofilum uzonense sp. nov. a novel hyperthermophilic crenarchaeon and emended description of the genus Thermofilum.</title>
        <authorList>
            <person name="Toshchakov S.V."/>
            <person name="Korzhenkov A.A."/>
            <person name="Samarov N.I."/>
            <person name="Mazunin I.O."/>
            <person name="Mozhey O.I."/>
            <person name="Shmyr I.S."/>
            <person name="Derbikova K.S."/>
            <person name="Taranov E.A."/>
            <person name="Dominova I.N."/>
            <person name="Bonch-Osmolovskaya E.A."/>
            <person name="Patrushev M.V."/>
            <person name="Podosokorskaya O.A."/>
            <person name="Kublanov I.V."/>
        </authorList>
    </citation>
    <scope>NUCLEOTIDE SEQUENCE [LARGE SCALE GENOMIC DNA]</scope>
    <source>
        <strain evidence="3 4">1807-2</strain>
    </source>
</reference>
<accession>A0A0F7FH58</accession>
<keyword evidence="1" id="KW-0812">Transmembrane</keyword>
<feature type="transmembrane region" description="Helical" evidence="1">
    <location>
        <begin position="61"/>
        <end position="83"/>
    </location>
</feature>
<dbReference type="InterPro" id="IPR003675">
    <property type="entry name" value="Rce1/LyrA-like_dom"/>
</dbReference>
<dbReference type="PATRIC" id="fig|1550241.5.peg.650"/>
<evidence type="ECO:0000256" key="1">
    <source>
        <dbReference type="SAM" id="Phobius"/>
    </source>
</evidence>
<feature type="transmembrane region" description="Helical" evidence="1">
    <location>
        <begin position="184"/>
        <end position="201"/>
    </location>
</feature>
<dbReference type="OrthoDB" id="27046at2157"/>
<gene>
    <name evidence="3" type="ORF">MA03_03060</name>
</gene>
<feature type="domain" description="CAAX prenyl protease 2/Lysostaphin resistance protein A-like" evidence="2">
    <location>
        <begin position="105"/>
        <end position="187"/>
    </location>
</feature>
<feature type="transmembrane region" description="Helical" evidence="1">
    <location>
        <begin position="32"/>
        <end position="49"/>
    </location>
</feature>
<feature type="transmembrane region" description="Helical" evidence="1">
    <location>
        <begin position="153"/>
        <end position="172"/>
    </location>
</feature>
<dbReference type="GeneID" id="25401177"/>
<evidence type="ECO:0000313" key="4">
    <source>
        <dbReference type="Proteomes" id="UP000067434"/>
    </source>
</evidence>
<keyword evidence="1" id="KW-0472">Membrane</keyword>
<dbReference type="GO" id="GO:0080120">
    <property type="term" value="P:CAAX-box protein maturation"/>
    <property type="evidence" value="ECO:0007669"/>
    <property type="project" value="UniProtKB-ARBA"/>
</dbReference>
<dbReference type="Pfam" id="PF02517">
    <property type="entry name" value="Rce1-like"/>
    <property type="match status" value="1"/>
</dbReference>
<evidence type="ECO:0000259" key="2">
    <source>
        <dbReference type="Pfam" id="PF02517"/>
    </source>
</evidence>
<feature type="transmembrane region" description="Helical" evidence="1">
    <location>
        <begin position="95"/>
        <end position="116"/>
    </location>
</feature>
<dbReference type="AlphaFoldDB" id="A0A0F7FH58"/>
<dbReference type="STRING" id="1550241.MA03_03060"/>